<evidence type="ECO:0000256" key="9">
    <source>
        <dbReference type="ARBA" id="ARBA00023128"/>
    </source>
</evidence>
<evidence type="ECO:0000256" key="11">
    <source>
        <dbReference type="ARBA" id="ARBA00023310"/>
    </source>
</evidence>
<dbReference type="HOGENOM" id="CLU_159435_2_0_1"/>
<evidence type="ECO:0000256" key="7">
    <source>
        <dbReference type="ARBA" id="ARBA00022990"/>
    </source>
</evidence>
<dbReference type="InterPro" id="IPR008386">
    <property type="entry name" value="ATP_synth_F0_esu_mt"/>
</dbReference>
<accession>A0A093V7A5</accession>
<keyword evidence="6 15" id="KW-0999">Mitochondrion inner membrane</keyword>
<keyword evidence="11 15" id="KW-0066">ATP synthesis</keyword>
<evidence type="ECO:0000313" key="16">
    <source>
        <dbReference type="EMBL" id="KFX45869.1"/>
    </source>
</evidence>
<comment type="subunit">
    <text evidence="15">F-type ATPases have 2 components, CF(1) - the catalytic core - and CF(0) - the membrane proton channel. CF(1) and CF(0) have multiple subunits.</text>
</comment>
<comment type="similarity">
    <text evidence="2 15">Belongs to the ATPase e subunit family.</text>
</comment>
<dbReference type="GO" id="GO:0005743">
    <property type="term" value="C:mitochondrial inner membrane"/>
    <property type="evidence" value="ECO:0007669"/>
    <property type="project" value="UniProtKB-SubCell"/>
</dbReference>
<gene>
    <name evidence="16" type="ORF">GQ26_0210740</name>
</gene>
<evidence type="ECO:0000256" key="14">
    <source>
        <dbReference type="ARBA" id="ARBA00074682"/>
    </source>
</evidence>
<proteinExistence type="inferred from homology"/>
<keyword evidence="7" id="KW-0007">Acetylation</keyword>
<comment type="function">
    <text evidence="12 15">Subunit e, of the mitochondrial membrane ATP synthase complex (F(1)F(0) ATP synthase or Complex V) that produces ATP from ADP in the presence of a proton gradient across the membrane which is generated by electron transport complexes of the respiratory chain. ATP synthase complex consist of a soluble F(1) head domain - the catalytic core - and a membrane F(1) domain - the membrane proton channel. These two domains are linked by a central stalk rotating inside the F(1) region and a stationary peripheral stalk. During catalysis, ATP synthesis in the catalytic domain of F(1) is coupled via a rotary mechanism of the central stalk subunits to proton translocation. In vivo, can only synthesize ATP although its ATP hydrolase activity can be activated artificially in vitro. Part of the complex F(0) domain.</text>
</comment>
<keyword evidence="3 15" id="KW-0813">Transport</keyword>
<comment type="subcellular location">
    <subcellularLocation>
        <location evidence="1 15">Mitochondrion inner membrane</location>
    </subcellularLocation>
</comment>
<sequence>MASQGVNVLRWSALFGGVFYGLYHQSALNTQAKQAEIEREYKHKESLIAKAKAEWARKNAPADSKNGLITDPEDPKFDLEKFLMAKAEEK</sequence>
<dbReference type="PANTHER" id="PTHR12427">
    <property type="entry name" value="ATP SYNTHASE E CHAIN, MITOCHONDRIAL"/>
    <property type="match status" value="1"/>
</dbReference>
<evidence type="ECO:0000256" key="6">
    <source>
        <dbReference type="ARBA" id="ARBA00022792"/>
    </source>
</evidence>
<evidence type="ECO:0000256" key="10">
    <source>
        <dbReference type="ARBA" id="ARBA00023136"/>
    </source>
</evidence>
<evidence type="ECO:0000256" key="12">
    <source>
        <dbReference type="ARBA" id="ARBA00057306"/>
    </source>
</evidence>
<keyword evidence="4 15" id="KW-0138">CF(0)</keyword>
<reference key="1">
    <citation type="journal article" date="2014" name="PLoS Genet.">
        <title>Signature Gene Expression Reveals Novel Clues to the Molecular Mechanisms of Dimorphic Transition in Penicillium marneffei.</title>
        <authorList>
            <person name="Yang E."/>
            <person name="Wang G."/>
            <person name="Cai J."/>
            <person name="Woo P.C."/>
            <person name="Lau S.K."/>
            <person name="Yuen K.-Y."/>
            <person name="Chow W.-N."/>
            <person name="Lin X."/>
        </authorList>
    </citation>
    <scope>NUCLEOTIDE SEQUENCE [LARGE SCALE GENOMIC DNA]</scope>
    <source>
        <strain>PM1</strain>
    </source>
</reference>
<keyword evidence="10" id="KW-0472">Membrane</keyword>
<keyword evidence="9 15" id="KW-0496">Mitochondrion</keyword>
<evidence type="ECO:0000256" key="2">
    <source>
        <dbReference type="ARBA" id="ARBA00007333"/>
    </source>
</evidence>
<comment type="subunit">
    <text evidence="13">Component of the ATP synthase complex composed at least of ATP5F1A/subunit alpha, ATP5F1B/subunit beta, ATP5MC1/subunit c (homooctomer), MT-ATP6/subunit a, MT-ATP8/subunit 8, ATP5ME/subunit e, ATP5MF/subunit f, ATP5MG/subunit g, ATP5MK/subunit k, ATP5MJ/subunit j, ATP5F1C/subunit gamma, ATP5F1D/subunit delta, ATP5F1E/subunit epsilon, ATP5PF/subunit F6, ATP5PB/subunit b, ATP5PD/subunit d, ATP5PO/subunit OSCP. ATP synthase complex consists of a soluble F(1) head domain (subunits alpha(3) and beta(3)) - the catalytic core - and a membrane F(0) domain - the membrane proton channel (subunits c, a, 8, e, f, g, k and j). These two domains are linked by a central stalk (subunits gamma, delta, and epsilon) rotating inside the F1 region and a stationary peripheral stalk (subunits F6, b, d, and OSCP).</text>
</comment>
<comment type="caution">
    <text evidence="16">The sequence shown here is derived from an EMBL/GenBank/DDBJ whole genome shotgun (WGS) entry which is preliminary data.</text>
</comment>
<dbReference type="Pfam" id="PF05680">
    <property type="entry name" value="ATP-synt_E"/>
    <property type="match status" value="1"/>
</dbReference>
<organism evidence="16">
    <name type="scientific">Talaromyces marneffei PM1</name>
    <dbReference type="NCBI Taxonomy" id="1077442"/>
    <lineage>
        <taxon>Eukaryota</taxon>
        <taxon>Fungi</taxon>
        <taxon>Dikarya</taxon>
        <taxon>Ascomycota</taxon>
        <taxon>Pezizomycotina</taxon>
        <taxon>Eurotiomycetes</taxon>
        <taxon>Eurotiomycetidae</taxon>
        <taxon>Eurotiales</taxon>
        <taxon>Trichocomaceae</taxon>
        <taxon>Talaromyces</taxon>
        <taxon>Talaromyces sect. Talaromyces</taxon>
    </lineage>
</organism>
<dbReference type="EMBL" id="JPOX01000021">
    <property type="protein sequence ID" value="KFX45869.1"/>
    <property type="molecule type" value="Genomic_DNA"/>
</dbReference>
<dbReference type="eggNOG" id="ENOG502SDS3">
    <property type="taxonomic scope" value="Eukaryota"/>
</dbReference>
<evidence type="ECO:0000256" key="1">
    <source>
        <dbReference type="ARBA" id="ARBA00004273"/>
    </source>
</evidence>
<evidence type="ECO:0000256" key="13">
    <source>
        <dbReference type="ARBA" id="ARBA00064647"/>
    </source>
</evidence>
<evidence type="ECO:0000256" key="4">
    <source>
        <dbReference type="ARBA" id="ARBA00022547"/>
    </source>
</evidence>
<keyword evidence="5 15" id="KW-0375">Hydrogen ion transport</keyword>
<name>A0A093V7A5_TALMA</name>
<evidence type="ECO:0000256" key="15">
    <source>
        <dbReference type="RuleBase" id="RU367005"/>
    </source>
</evidence>
<evidence type="ECO:0000256" key="5">
    <source>
        <dbReference type="ARBA" id="ARBA00022781"/>
    </source>
</evidence>
<dbReference type="GO" id="GO:0015986">
    <property type="term" value="P:proton motive force-driven ATP synthesis"/>
    <property type="evidence" value="ECO:0007669"/>
    <property type="project" value="InterPro"/>
</dbReference>
<dbReference type="AlphaFoldDB" id="A0A093V7A5"/>
<protein>
    <recommendedName>
        <fullName evidence="14 15">ATP synthase F(0) complex subunit e, mitochondrial</fullName>
    </recommendedName>
</protein>
<reference evidence="16" key="2">
    <citation type="journal article" date="2014" name="PLoS Genet.">
        <title>Signature gene expression reveals novel clues to the molecular mechanisms of dimorphic transition in Penicillium marneffei.</title>
        <authorList>
            <person name="Yang E."/>
            <person name="Wang G."/>
            <person name="Cai J."/>
            <person name="Woo P.C."/>
            <person name="Lau S.K."/>
            <person name="Yuen K.-Y."/>
            <person name="Chow W.-N."/>
            <person name="Lin X."/>
        </authorList>
    </citation>
    <scope>NUCLEOTIDE SEQUENCE</scope>
    <source>
        <strain evidence="16">PM1</strain>
    </source>
</reference>
<evidence type="ECO:0000256" key="8">
    <source>
        <dbReference type="ARBA" id="ARBA00023065"/>
    </source>
</evidence>
<dbReference type="GO" id="GO:0015078">
    <property type="term" value="F:proton transmembrane transporter activity"/>
    <property type="evidence" value="ECO:0007669"/>
    <property type="project" value="InterPro"/>
</dbReference>
<keyword evidence="8 15" id="KW-0406">Ion transport</keyword>
<evidence type="ECO:0000256" key="3">
    <source>
        <dbReference type="ARBA" id="ARBA00022448"/>
    </source>
</evidence>
<dbReference type="GO" id="GO:0045259">
    <property type="term" value="C:proton-transporting ATP synthase complex"/>
    <property type="evidence" value="ECO:0007669"/>
    <property type="project" value="UniProtKB-UniRule"/>
</dbReference>
<dbReference type="PANTHER" id="PTHR12427:SF1">
    <property type="entry name" value="ATP SYNTHASE SUBUNIT E, MITOCHONDRIAL"/>
    <property type="match status" value="1"/>
</dbReference>